<dbReference type="OrthoDB" id="1705903at2"/>
<evidence type="ECO:0000256" key="6">
    <source>
        <dbReference type="PIRNR" id="PIRNR018968"/>
    </source>
</evidence>
<dbReference type="KEGG" id="pasa:BAOM_3992"/>
<dbReference type="InterPro" id="IPR003838">
    <property type="entry name" value="ABC3_permease_C"/>
</dbReference>
<feature type="transmembrane region" description="Helical" evidence="6">
    <location>
        <begin position="162"/>
        <end position="185"/>
    </location>
</feature>
<feature type="transmembrane region" description="Helical" evidence="6">
    <location>
        <begin position="621"/>
        <end position="642"/>
    </location>
</feature>
<dbReference type="PIRSF" id="PIRSF018968">
    <property type="entry name" value="ABC_permease_BceB"/>
    <property type="match status" value="1"/>
</dbReference>
<feature type="domain" description="ABC3 transporter permease C-terminal" evidence="7">
    <location>
        <begin position="64"/>
        <end position="175"/>
    </location>
</feature>
<dbReference type="PANTHER" id="PTHR46795">
    <property type="entry name" value="ABC TRANSPORTER PERMEASE-RELATED-RELATED"/>
    <property type="match status" value="1"/>
</dbReference>
<evidence type="ECO:0000256" key="3">
    <source>
        <dbReference type="ARBA" id="ARBA00022692"/>
    </source>
</evidence>
<feature type="transmembrane region" description="Helical" evidence="6">
    <location>
        <begin position="233"/>
        <end position="258"/>
    </location>
</feature>
<dbReference type="GO" id="GO:0055085">
    <property type="term" value="P:transmembrane transport"/>
    <property type="evidence" value="ECO:0007669"/>
    <property type="project" value="UniProtKB-UniRule"/>
</dbReference>
<evidence type="ECO:0000256" key="5">
    <source>
        <dbReference type="ARBA" id="ARBA00023136"/>
    </source>
</evidence>
<gene>
    <name evidence="8" type="ORF">BAOM_3992</name>
</gene>
<evidence type="ECO:0000256" key="2">
    <source>
        <dbReference type="ARBA" id="ARBA00022475"/>
    </source>
</evidence>
<keyword evidence="4 6" id="KW-1133">Transmembrane helix</keyword>
<keyword evidence="2 6" id="KW-1003">Cell membrane</keyword>
<evidence type="ECO:0000313" key="8">
    <source>
        <dbReference type="EMBL" id="AZV44601.1"/>
    </source>
</evidence>
<keyword evidence="3 6" id="KW-0812">Transmembrane</keyword>
<comment type="similarity">
    <text evidence="6">Belongs to the ABC-4 integral membrane protein family.</text>
</comment>
<evidence type="ECO:0000256" key="4">
    <source>
        <dbReference type="ARBA" id="ARBA00022989"/>
    </source>
</evidence>
<keyword evidence="5 6" id="KW-0472">Membrane</keyword>
<dbReference type="InterPro" id="IPR052536">
    <property type="entry name" value="ABC-4_Integral_Memb_Prot"/>
</dbReference>
<proteinExistence type="inferred from homology"/>
<reference evidence="8 9" key="1">
    <citation type="submission" date="2018-01" db="EMBL/GenBank/DDBJ databases">
        <title>Bacillus asahii Genome sequencing and assembly.</title>
        <authorList>
            <person name="Jiang H."/>
            <person name="Feng Y."/>
            <person name="Zhao F."/>
            <person name="Lin X."/>
        </authorList>
    </citation>
    <scope>NUCLEOTIDE SEQUENCE [LARGE SCALE GENOMIC DNA]</scope>
    <source>
        <strain evidence="8 9">OM18</strain>
    </source>
</reference>
<feature type="transmembrane region" description="Helical" evidence="6">
    <location>
        <begin position="54"/>
        <end position="79"/>
    </location>
</feature>
<feature type="transmembrane region" description="Helical" evidence="6">
    <location>
        <begin position="288"/>
        <end position="311"/>
    </location>
</feature>
<name>A0A3T0KWB4_9BACI</name>
<dbReference type="EMBL" id="CP026095">
    <property type="protein sequence ID" value="AZV44601.1"/>
    <property type="molecule type" value="Genomic_DNA"/>
</dbReference>
<keyword evidence="6" id="KW-0813">Transport</keyword>
<dbReference type="RefSeq" id="WP_127761536.1">
    <property type="nucleotide sequence ID" value="NZ_CP026095.1"/>
</dbReference>
<dbReference type="InterPro" id="IPR027022">
    <property type="entry name" value="ABC_permease_BceB-typ"/>
</dbReference>
<protein>
    <recommendedName>
        <fullName evidence="7">ABC3 transporter permease C-terminal domain-containing protein</fullName>
    </recommendedName>
</protein>
<organism evidence="8 9">
    <name type="scientific">Peribacillus asahii</name>
    <dbReference type="NCBI Taxonomy" id="228899"/>
    <lineage>
        <taxon>Bacteria</taxon>
        <taxon>Bacillati</taxon>
        <taxon>Bacillota</taxon>
        <taxon>Bacilli</taxon>
        <taxon>Bacillales</taxon>
        <taxon>Bacillaceae</taxon>
        <taxon>Peribacillus</taxon>
    </lineage>
</organism>
<feature type="transmembrane region" description="Helical" evidence="6">
    <location>
        <begin position="17"/>
        <end position="34"/>
    </location>
</feature>
<evidence type="ECO:0000256" key="1">
    <source>
        <dbReference type="ARBA" id="ARBA00004651"/>
    </source>
</evidence>
<feature type="transmembrane region" description="Helical" evidence="6">
    <location>
        <begin position="109"/>
        <end position="142"/>
    </location>
</feature>
<dbReference type="PANTHER" id="PTHR46795:SF3">
    <property type="entry name" value="ABC TRANSPORTER PERMEASE"/>
    <property type="match status" value="1"/>
</dbReference>
<feature type="transmembrane region" description="Helical" evidence="6">
    <location>
        <begin position="587"/>
        <end position="609"/>
    </location>
</feature>
<dbReference type="AlphaFoldDB" id="A0A3T0KWB4"/>
<sequence>MYFKLSARNVKRSFKDYFIYFLTLTFAVCIFYSFNSLSASEAMTTLNASQTEMIKAFTMLLSGVSVFVSVVLGFLIMYANNFLIRRRKKELGLYMTLGMSKYKISHIIVVETFFVGIISLAVGLLLGILVSQGLVALTVSMFKANIEQFTFVFSSDAMLKTILYFGMIFLMVMIFNSVVISRYKLIDLLTAAKKNQSLKIRKTSTSIVLFVFSIILLATAYAVIMKYGLFENAIVWTCVGLGALGTFLFFMSLSGFALNMIQKNKNVYYKDVNMFVLRQINSKVNTTFISMTIICLMLFFTIGVFSTGFSFKASMEKNVEKMTPYDASLYTKVDEDAKVQHINDAVKNVNIDLDKYKEHHSFTVYKAEKSVKDLLAPYQGDAVKFADSNLPVIKRSDFERIEAMQGAKSIDFNDEEVVLLSNFEVFQDVFDRFTEDHKTLEVNGKEYDIAHQKVHSFAYKTEFNSEGVITAVLPDEAVEGMKPFLSIVNINYDDNQKEHDETLYKVLDESDALWGTTKTIILDSSVGSSTMIVFVGIYLGIVFLISSAAVLALQQLSEASDNIARYTVLKKIGVTRKGIDKAIFGQVFIYFMMPLALAIVHSIFGIQVVNKAIMVAGSTSVLVPSLITALIIVIVYGGYFFATYTGYKSIVK</sequence>
<evidence type="ECO:0000313" key="9">
    <source>
        <dbReference type="Proteomes" id="UP000283095"/>
    </source>
</evidence>
<comment type="subcellular location">
    <subcellularLocation>
        <location evidence="1 6">Cell membrane</location>
        <topology evidence="1 6">Multi-pass membrane protein</topology>
    </subcellularLocation>
</comment>
<dbReference type="Proteomes" id="UP000283095">
    <property type="component" value="Chromosome"/>
</dbReference>
<feature type="transmembrane region" description="Helical" evidence="6">
    <location>
        <begin position="206"/>
        <end position="227"/>
    </location>
</feature>
<evidence type="ECO:0000259" key="7">
    <source>
        <dbReference type="Pfam" id="PF02687"/>
    </source>
</evidence>
<accession>A0A3T0KWB4</accession>
<dbReference type="Pfam" id="PF02687">
    <property type="entry name" value="FtsX"/>
    <property type="match status" value="1"/>
</dbReference>
<feature type="transmembrane region" description="Helical" evidence="6">
    <location>
        <begin position="531"/>
        <end position="553"/>
    </location>
</feature>
<dbReference type="GO" id="GO:0005886">
    <property type="term" value="C:plasma membrane"/>
    <property type="evidence" value="ECO:0007669"/>
    <property type="project" value="UniProtKB-SubCell"/>
</dbReference>